<dbReference type="InterPro" id="IPR000551">
    <property type="entry name" value="MerR-type_HTH_dom"/>
</dbReference>
<dbReference type="OrthoDB" id="9802944at2"/>
<dbReference type="AlphaFoldDB" id="A0A3S3UAT7"/>
<dbReference type="Pfam" id="PF13411">
    <property type="entry name" value="MerR_1"/>
    <property type="match status" value="1"/>
</dbReference>
<evidence type="ECO:0000259" key="2">
    <source>
        <dbReference type="PROSITE" id="PS50937"/>
    </source>
</evidence>
<dbReference type="InterPro" id="IPR009061">
    <property type="entry name" value="DNA-bd_dom_put_sf"/>
</dbReference>
<dbReference type="CDD" id="cd04785">
    <property type="entry name" value="HTH_CadR-PbrR-like"/>
    <property type="match status" value="1"/>
</dbReference>
<dbReference type="GO" id="GO:0003700">
    <property type="term" value="F:DNA-binding transcription factor activity"/>
    <property type="evidence" value="ECO:0007669"/>
    <property type="project" value="InterPro"/>
</dbReference>
<feature type="domain" description="HTH merR-type" evidence="2">
    <location>
        <begin position="1"/>
        <end position="70"/>
    </location>
</feature>
<keyword evidence="4" id="KW-1185">Reference proteome</keyword>
<dbReference type="GO" id="GO:0003677">
    <property type="term" value="F:DNA binding"/>
    <property type="evidence" value="ECO:0007669"/>
    <property type="project" value="UniProtKB-KW"/>
</dbReference>
<dbReference type="PANTHER" id="PTHR30204:SF93">
    <property type="entry name" value="HTH MERR-TYPE DOMAIN-CONTAINING PROTEIN"/>
    <property type="match status" value="1"/>
</dbReference>
<dbReference type="RefSeq" id="WP_128489446.1">
    <property type="nucleotide sequence ID" value="NZ_JBHLXB010000004.1"/>
</dbReference>
<evidence type="ECO:0000313" key="4">
    <source>
        <dbReference type="Proteomes" id="UP000287168"/>
    </source>
</evidence>
<dbReference type="PROSITE" id="PS00552">
    <property type="entry name" value="HTH_MERR_1"/>
    <property type="match status" value="1"/>
</dbReference>
<keyword evidence="1" id="KW-0238">DNA-binding</keyword>
<dbReference type="Gene3D" id="1.10.1660.10">
    <property type="match status" value="1"/>
</dbReference>
<reference evidence="3 4" key="1">
    <citation type="journal article" date="2015" name="Int. J. Syst. Evol. Microbiol.">
        <title>Gemmobacter intermedius sp. nov., isolated from a white stork (Ciconia ciconia).</title>
        <authorList>
            <person name="Kampfer P."/>
            <person name="Jerzak L."/>
            <person name="Wilharm G."/>
            <person name="Golke J."/>
            <person name="Busse H.J."/>
            <person name="Glaeser S.P."/>
        </authorList>
    </citation>
    <scope>NUCLEOTIDE SEQUENCE [LARGE SCALE GENOMIC DNA]</scope>
    <source>
        <strain evidence="3 4">119/4</strain>
    </source>
</reference>
<evidence type="ECO:0000256" key="1">
    <source>
        <dbReference type="ARBA" id="ARBA00023125"/>
    </source>
</evidence>
<sequence>MLSIGDLSAASGVKIPTIRWYEETGLLPEPERGANGRRRYGAQVIARLRFIRHARELGFAPEAIRQLLALSDRAGEKTTDCGPADALARAQLADIRSRIARLKALEAELTLMLEGRHGSAGECRVLEVLSDHALCESHESRPDTDLRHPI</sequence>
<dbReference type="PANTHER" id="PTHR30204">
    <property type="entry name" value="REDOX-CYCLING DRUG-SENSING TRANSCRIPTIONAL ACTIVATOR SOXR"/>
    <property type="match status" value="1"/>
</dbReference>
<dbReference type="Proteomes" id="UP000287168">
    <property type="component" value="Unassembled WGS sequence"/>
</dbReference>
<dbReference type="InterPro" id="IPR047057">
    <property type="entry name" value="MerR_fam"/>
</dbReference>
<organism evidence="3 4">
    <name type="scientific">Falsigemmobacter intermedius</name>
    <dbReference type="NCBI Taxonomy" id="1553448"/>
    <lineage>
        <taxon>Bacteria</taxon>
        <taxon>Pseudomonadati</taxon>
        <taxon>Pseudomonadota</taxon>
        <taxon>Alphaproteobacteria</taxon>
        <taxon>Rhodobacterales</taxon>
        <taxon>Paracoccaceae</taxon>
        <taxon>Falsigemmobacter</taxon>
    </lineage>
</organism>
<protein>
    <submittedName>
        <fullName evidence="3">MerR family transcriptional regulator</fullName>
    </submittedName>
</protein>
<dbReference type="SMART" id="SM00422">
    <property type="entry name" value="HTH_MERR"/>
    <property type="match status" value="1"/>
</dbReference>
<dbReference type="PROSITE" id="PS50937">
    <property type="entry name" value="HTH_MERR_2"/>
    <property type="match status" value="1"/>
</dbReference>
<dbReference type="PRINTS" id="PR00040">
    <property type="entry name" value="HTHMERR"/>
</dbReference>
<name>A0A3S3UAT7_9RHOB</name>
<gene>
    <name evidence="3" type="ORF">EP867_11810</name>
</gene>
<accession>A0A3S3UAT7</accession>
<dbReference type="EMBL" id="SBLC01000015">
    <property type="protein sequence ID" value="RWY40497.1"/>
    <property type="molecule type" value="Genomic_DNA"/>
</dbReference>
<evidence type="ECO:0000313" key="3">
    <source>
        <dbReference type="EMBL" id="RWY40497.1"/>
    </source>
</evidence>
<comment type="caution">
    <text evidence="3">The sequence shown here is derived from an EMBL/GenBank/DDBJ whole genome shotgun (WGS) entry which is preliminary data.</text>
</comment>
<proteinExistence type="predicted"/>
<dbReference type="SUPFAM" id="SSF46955">
    <property type="entry name" value="Putative DNA-binding domain"/>
    <property type="match status" value="1"/>
</dbReference>